<evidence type="ECO:0008006" key="4">
    <source>
        <dbReference type="Google" id="ProtNLM"/>
    </source>
</evidence>
<organism evidence="2 3">
    <name type="scientific">Portibacter lacus</name>
    <dbReference type="NCBI Taxonomy" id="1099794"/>
    <lineage>
        <taxon>Bacteria</taxon>
        <taxon>Pseudomonadati</taxon>
        <taxon>Bacteroidota</taxon>
        <taxon>Saprospiria</taxon>
        <taxon>Saprospirales</taxon>
        <taxon>Haliscomenobacteraceae</taxon>
        <taxon>Portibacter</taxon>
    </lineage>
</organism>
<keyword evidence="3" id="KW-1185">Reference proteome</keyword>
<feature type="transmembrane region" description="Helical" evidence="1">
    <location>
        <begin position="16"/>
        <end position="36"/>
    </location>
</feature>
<dbReference type="InterPro" id="IPR025695">
    <property type="entry name" value="DoxX-like"/>
</dbReference>
<keyword evidence="1" id="KW-0812">Transmembrane</keyword>
<feature type="transmembrane region" description="Helical" evidence="1">
    <location>
        <begin position="43"/>
        <end position="62"/>
    </location>
</feature>
<gene>
    <name evidence="2" type="ORF">GCM10007940_02220</name>
</gene>
<reference evidence="2" key="2">
    <citation type="submission" date="2023-01" db="EMBL/GenBank/DDBJ databases">
        <title>Draft genome sequence of Portibacter lacus strain NBRC 108769.</title>
        <authorList>
            <person name="Sun Q."/>
            <person name="Mori K."/>
        </authorList>
    </citation>
    <scope>NUCLEOTIDE SEQUENCE</scope>
    <source>
        <strain evidence="2">NBRC 108769</strain>
    </source>
</reference>
<evidence type="ECO:0000313" key="2">
    <source>
        <dbReference type="EMBL" id="GLR15607.1"/>
    </source>
</evidence>
<reference evidence="2" key="1">
    <citation type="journal article" date="2014" name="Int. J. Syst. Evol. Microbiol.">
        <title>Complete genome sequence of Corynebacterium casei LMG S-19264T (=DSM 44701T), isolated from a smear-ripened cheese.</title>
        <authorList>
            <consortium name="US DOE Joint Genome Institute (JGI-PGF)"/>
            <person name="Walter F."/>
            <person name="Albersmeier A."/>
            <person name="Kalinowski J."/>
            <person name="Ruckert C."/>
        </authorList>
    </citation>
    <scope>NUCLEOTIDE SEQUENCE</scope>
    <source>
        <strain evidence="2">NBRC 108769</strain>
    </source>
</reference>
<name>A0AA37SLN5_9BACT</name>
<evidence type="ECO:0000313" key="3">
    <source>
        <dbReference type="Proteomes" id="UP001156666"/>
    </source>
</evidence>
<accession>A0AA37SLN5</accession>
<dbReference type="EMBL" id="BSOH01000001">
    <property type="protein sequence ID" value="GLR15607.1"/>
    <property type="molecule type" value="Genomic_DNA"/>
</dbReference>
<sequence length="98" mass="11213">MPRHQEIVARILGSEYAPIITLIIGSLEILMVVWILSGYYSKLNTITQISIIILMNIIEFILARDLLLFGYANILFAILFSGLIYYNEYTLKSKLVQS</sequence>
<dbReference type="Proteomes" id="UP001156666">
    <property type="component" value="Unassembled WGS sequence"/>
</dbReference>
<protein>
    <recommendedName>
        <fullName evidence="4">DoxX family protein</fullName>
    </recommendedName>
</protein>
<comment type="caution">
    <text evidence="2">The sequence shown here is derived from an EMBL/GenBank/DDBJ whole genome shotgun (WGS) entry which is preliminary data.</text>
</comment>
<feature type="transmembrane region" description="Helical" evidence="1">
    <location>
        <begin position="68"/>
        <end position="86"/>
    </location>
</feature>
<keyword evidence="1" id="KW-0472">Membrane</keyword>
<proteinExistence type="predicted"/>
<dbReference type="AlphaFoldDB" id="A0AA37SLN5"/>
<dbReference type="Pfam" id="PF13781">
    <property type="entry name" value="DoxX_3"/>
    <property type="match status" value="1"/>
</dbReference>
<keyword evidence="1" id="KW-1133">Transmembrane helix</keyword>
<evidence type="ECO:0000256" key="1">
    <source>
        <dbReference type="SAM" id="Phobius"/>
    </source>
</evidence>